<protein>
    <recommendedName>
        <fullName evidence="1">BLUF domain-containing protein</fullName>
    </recommendedName>
</protein>
<dbReference type="SMART" id="SM01034">
    <property type="entry name" value="BLUF"/>
    <property type="match status" value="1"/>
</dbReference>
<dbReference type="Proteomes" id="UP001500383">
    <property type="component" value="Unassembled WGS sequence"/>
</dbReference>
<evidence type="ECO:0000259" key="1">
    <source>
        <dbReference type="PROSITE" id="PS50925"/>
    </source>
</evidence>
<organism evidence="2 3">
    <name type="scientific">Dietzia cercidiphylli</name>
    <dbReference type="NCBI Taxonomy" id="498199"/>
    <lineage>
        <taxon>Bacteria</taxon>
        <taxon>Bacillati</taxon>
        <taxon>Actinomycetota</taxon>
        <taxon>Actinomycetes</taxon>
        <taxon>Mycobacteriales</taxon>
        <taxon>Dietziaceae</taxon>
        <taxon>Dietzia</taxon>
    </lineage>
</organism>
<dbReference type="SUPFAM" id="SSF54975">
    <property type="entry name" value="Acylphosphatase/BLUF domain-like"/>
    <property type="match status" value="1"/>
</dbReference>
<evidence type="ECO:0000313" key="3">
    <source>
        <dbReference type="Proteomes" id="UP001500383"/>
    </source>
</evidence>
<dbReference type="Pfam" id="PF04940">
    <property type="entry name" value="BLUF"/>
    <property type="match status" value="1"/>
</dbReference>
<feature type="domain" description="BLUF" evidence="1">
    <location>
        <begin position="16"/>
        <end position="107"/>
    </location>
</feature>
<name>A0ABN2IRQ5_9ACTN</name>
<dbReference type="RefSeq" id="WP_179524150.1">
    <property type="nucleotide sequence ID" value="NZ_JAALEA010000417.1"/>
</dbReference>
<comment type="caution">
    <text evidence="2">The sequence shown here is derived from an EMBL/GenBank/DDBJ whole genome shotgun (WGS) entry which is preliminary data.</text>
</comment>
<dbReference type="PROSITE" id="PS50925">
    <property type="entry name" value="BLUF"/>
    <property type="match status" value="1"/>
</dbReference>
<dbReference type="InterPro" id="IPR007024">
    <property type="entry name" value="BLUF_domain"/>
</dbReference>
<keyword evidence="3" id="KW-1185">Reference proteome</keyword>
<dbReference type="Gene3D" id="3.30.70.100">
    <property type="match status" value="1"/>
</dbReference>
<reference evidence="2 3" key="1">
    <citation type="journal article" date="2019" name="Int. J. Syst. Evol. Microbiol.">
        <title>The Global Catalogue of Microorganisms (GCM) 10K type strain sequencing project: providing services to taxonomists for standard genome sequencing and annotation.</title>
        <authorList>
            <consortium name="The Broad Institute Genomics Platform"/>
            <consortium name="The Broad Institute Genome Sequencing Center for Infectious Disease"/>
            <person name="Wu L."/>
            <person name="Ma J."/>
        </authorList>
    </citation>
    <scope>NUCLEOTIDE SEQUENCE [LARGE SCALE GENOMIC DNA]</scope>
    <source>
        <strain evidence="2 3">JCM 16002</strain>
    </source>
</reference>
<dbReference type="EMBL" id="BAAAQG010000009">
    <property type="protein sequence ID" value="GAA1710136.1"/>
    <property type="molecule type" value="Genomic_DNA"/>
</dbReference>
<proteinExistence type="predicted"/>
<dbReference type="InterPro" id="IPR036046">
    <property type="entry name" value="Acylphosphatase-like_dom_sf"/>
</dbReference>
<sequence length="160" mass="17808">MSLDAEFPTSPGSGQLKYLVYTSVPVRKMLPGDLESILFTSRERNRAAGITGVLLFRNNCFIQFLEGPPAAIDELMTRIAADDRHSRVRVLLTEPAAERSFADWKMGFGIPKETRSTGVDGVRDSFNDLTGGSNYDVVRRAAEDFSIWFKVKERSISTSP</sequence>
<evidence type="ECO:0000313" key="2">
    <source>
        <dbReference type="EMBL" id="GAA1710136.1"/>
    </source>
</evidence>
<accession>A0ABN2IRQ5</accession>
<gene>
    <name evidence="2" type="ORF">GCM10009831_19660</name>
</gene>